<evidence type="ECO:0000256" key="1">
    <source>
        <dbReference type="SAM" id="MobiDB-lite"/>
    </source>
</evidence>
<protein>
    <submittedName>
        <fullName evidence="2">Uncharacterized protein</fullName>
    </submittedName>
</protein>
<dbReference type="EMBL" id="UOEJ01000108">
    <property type="protein sequence ID" value="VAV99083.1"/>
    <property type="molecule type" value="Genomic_DNA"/>
</dbReference>
<name>A0A3B0SRM1_9ZZZZ</name>
<feature type="region of interest" description="Disordered" evidence="1">
    <location>
        <begin position="1"/>
        <end position="22"/>
    </location>
</feature>
<feature type="compositionally biased region" description="Low complexity" evidence="1">
    <location>
        <begin position="11"/>
        <end position="22"/>
    </location>
</feature>
<sequence>MSDKSRAQEITEQQPASTPATATALNMAIREARAAEATSKYAAAAAVIKTWADQSAKAV</sequence>
<accession>A0A3B0SRM1</accession>
<gene>
    <name evidence="2" type="ORF">MNBD_ALPHA01-1534</name>
</gene>
<proteinExistence type="predicted"/>
<evidence type="ECO:0000313" key="2">
    <source>
        <dbReference type="EMBL" id="VAV99083.1"/>
    </source>
</evidence>
<organism evidence="2">
    <name type="scientific">hydrothermal vent metagenome</name>
    <dbReference type="NCBI Taxonomy" id="652676"/>
    <lineage>
        <taxon>unclassified sequences</taxon>
        <taxon>metagenomes</taxon>
        <taxon>ecological metagenomes</taxon>
    </lineage>
</organism>
<reference evidence="2" key="1">
    <citation type="submission" date="2018-06" db="EMBL/GenBank/DDBJ databases">
        <authorList>
            <person name="Zhirakovskaya E."/>
        </authorList>
    </citation>
    <scope>NUCLEOTIDE SEQUENCE</scope>
</reference>
<dbReference type="AlphaFoldDB" id="A0A3B0SRM1"/>